<evidence type="ECO:0000256" key="3">
    <source>
        <dbReference type="ARBA" id="ARBA00022481"/>
    </source>
</evidence>
<evidence type="ECO:0000256" key="1">
    <source>
        <dbReference type="ARBA" id="ARBA00004429"/>
    </source>
</evidence>
<dbReference type="NCBIfam" id="TIGR00229">
    <property type="entry name" value="sensory_box"/>
    <property type="match status" value="1"/>
</dbReference>
<dbReference type="STRING" id="93220.A6P55_01645"/>
<feature type="domain" description="Methyl-accepting transducer" evidence="12">
    <location>
        <begin position="272"/>
        <end position="501"/>
    </location>
</feature>
<dbReference type="InterPro" id="IPR003660">
    <property type="entry name" value="HAMP_dom"/>
</dbReference>
<dbReference type="PROSITE" id="PS50111">
    <property type="entry name" value="CHEMOTAXIS_TRANSDUC_2"/>
    <property type="match status" value="1"/>
</dbReference>
<keyword evidence="7 11" id="KW-1133">Transmembrane helix</keyword>
<keyword evidence="8 11" id="KW-0472">Membrane</keyword>
<name>A0A378YFF8_9BURK</name>
<dbReference type="PROSITE" id="PS50112">
    <property type="entry name" value="PAS"/>
    <property type="match status" value="1"/>
</dbReference>
<dbReference type="SUPFAM" id="SSF55785">
    <property type="entry name" value="PYP-like sensor domain (PAS domain)"/>
    <property type="match status" value="1"/>
</dbReference>
<feature type="transmembrane region" description="Helical" evidence="11">
    <location>
        <begin position="191"/>
        <end position="213"/>
    </location>
</feature>
<keyword evidence="6 11" id="KW-0812">Transmembrane</keyword>
<keyword evidence="3" id="KW-0488">Methylation</keyword>
<protein>
    <submittedName>
        <fullName evidence="15">Aerotaxis receptor</fullName>
    </submittedName>
</protein>
<dbReference type="InterPro" id="IPR013655">
    <property type="entry name" value="PAS_fold_3"/>
</dbReference>
<dbReference type="KEGG" id="ppnm:LV28_04705"/>
<dbReference type="InterPro" id="IPR035965">
    <property type="entry name" value="PAS-like_dom_sf"/>
</dbReference>
<accession>A0A378YFF8</accession>
<dbReference type="OrthoDB" id="9806477at2"/>
<dbReference type="CDD" id="cd11386">
    <property type="entry name" value="MCP_signal"/>
    <property type="match status" value="1"/>
</dbReference>
<evidence type="ECO:0000259" key="14">
    <source>
        <dbReference type="PROSITE" id="PS50885"/>
    </source>
</evidence>
<keyword evidence="4" id="KW-0145">Chemotaxis</keyword>
<sequence>MRNNGAVSGREYNYDEHDMLVSATDLSSIIQYCNPAFVEVSGFEKEDLIGQPHNVIRHPDMPPEAFADMWKTIRAGRSWSALVKNRRRDGDHYWVRANVTPIVENGETVGYLSVRTKPGREEVASAEALYADMRANRSRYRLSSGQLVRKGLPGLLGNWRRGLVSHRATLTTLAGPAVIAGGWSLEQRLPSAWMLCAVVGISVLLVSVPVYWLERARRRQLAQVGDLAGRLAAGDLTVSTDSASHQELTSLIRNLTQLKVSLIAIVSDVRRQIEGVKRATTEIAGGNTNLSARTEDQAASLEQTAASLEQLTATVSNNAQSAARASALLSEARDATAQGVDAVRSTEHTMKEIAQASAQITSIVGAIDGIAFQTNVLALNAAVEAARAGEAGKGFAVVAGEVRSLAQRCAASAKEIKRIVTETVTTSERGGEMVANMAAQIAKIESAMSRVSVVMDEVATASSEQAKGLAGINGAVVQLDDSTQQNAALVQQSAATAEQLSGQANVLDEAVRLFSLPGRTSPARPVAMMPVLRRVQ</sequence>
<evidence type="ECO:0000256" key="10">
    <source>
        <dbReference type="PROSITE-ProRule" id="PRU00284"/>
    </source>
</evidence>
<dbReference type="PANTHER" id="PTHR43531">
    <property type="entry name" value="PROTEIN ICFG"/>
    <property type="match status" value="1"/>
</dbReference>
<dbReference type="RefSeq" id="WP_048806382.1">
    <property type="nucleotide sequence ID" value="NZ_CP009553.3"/>
</dbReference>
<dbReference type="Gene3D" id="3.30.450.20">
    <property type="entry name" value="PAS domain"/>
    <property type="match status" value="1"/>
</dbReference>
<evidence type="ECO:0000256" key="5">
    <source>
        <dbReference type="ARBA" id="ARBA00022519"/>
    </source>
</evidence>
<dbReference type="PROSITE" id="PS50885">
    <property type="entry name" value="HAMP"/>
    <property type="match status" value="1"/>
</dbReference>
<dbReference type="InterPro" id="IPR051310">
    <property type="entry name" value="MCP_chemotaxis"/>
</dbReference>
<keyword evidence="5" id="KW-0997">Cell inner membrane</keyword>
<evidence type="ECO:0000256" key="7">
    <source>
        <dbReference type="ARBA" id="ARBA00022989"/>
    </source>
</evidence>
<dbReference type="GO" id="GO:0004888">
    <property type="term" value="F:transmembrane signaling receptor activity"/>
    <property type="evidence" value="ECO:0007669"/>
    <property type="project" value="InterPro"/>
</dbReference>
<dbReference type="GO" id="GO:0007165">
    <property type="term" value="P:signal transduction"/>
    <property type="evidence" value="ECO:0007669"/>
    <property type="project" value="UniProtKB-KW"/>
</dbReference>
<dbReference type="SMART" id="SM00283">
    <property type="entry name" value="MA"/>
    <property type="match status" value="1"/>
</dbReference>
<dbReference type="GO" id="GO:0052131">
    <property type="term" value="P:positive aerotaxis"/>
    <property type="evidence" value="ECO:0007669"/>
    <property type="project" value="UniProtKB-ARBA"/>
</dbReference>
<feature type="domain" description="HAMP" evidence="14">
    <location>
        <begin position="215"/>
        <end position="267"/>
    </location>
</feature>
<feature type="domain" description="PAS" evidence="13">
    <location>
        <begin position="21"/>
        <end position="60"/>
    </location>
</feature>
<gene>
    <name evidence="15" type="primary">aer</name>
    <name evidence="15" type="ORF">NCTC13160_00929</name>
</gene>
<dbReference type="InterPro" id="IPR004090">
    <property type="entry name" value="Chemotax_Me-accpt_rcpt"/>
</dbReference>
<proteinExistence type="inferred from homology"/>
<dbReference type="Gene3D" id="1.10.287.950">
    <property type="entry name" value="Methyl-accepting chemotaxis protein"/>
    <property type="match status" value="1"/>
</dbReference>
<dbReference type="CDD" id="cd00130">
    <property type="entry name" value="PAS"/>
    <property type="match status" value="1"/>
</dbReference>
<evidence type="ECO:0000256" key="8">
    <source>
        <dbReference type="ARBA" id="ARBA00023136"/>
    </source>
</evidence>
<organism evidence="15 16">
    <name type="scientific">Pandoraea pnomenusa</name>
    <dbReference type="NCBI Taxonomy" id="93220"/>
    <lineage>
        <taxon>Bacteria</taxon>
        <taxon>Pseudomonadati</taxon>
        <taxon>Pseudomonadota</taxon>
        <taxon>Betaproteobacteria</taxon>
        <taxon>Burkholderiales</taxon>
        <taxon>Burkholderiaceae</taxon>
        <taxon>Pandoraea</taxon>
    </lineage>
</organism>
<evidence type="ECO:0000259" key="12">
    <source>
        <dbReference type="PROSITE" id="PS50111"/>
    </source>
</evidence>
<dbReference type="InterPro" id="IPR000014">
    <property type="entry name" value="PAS"/>
</dbReference>
<dbReference type="EMBL" id="UGSG01000001">
    <property type="protein sequence ID" value="SUA75598.1"/>
    <property type="molecule type" value="Genomic_DNA"/>
</dbReference>
<evidence type="ECO:0000256" key="11">
    <source>
        <dbReference type="SAM" id="Phobius"/>
    </source>
</evidence>
<evidence type="ECO:0000313" key="15">
    <source>
        <dbReference type="EMBL" id="SUA75598.1"/>
    </source>
</evidence>
<dbReference type="FunFam" id="1.10.287.950:FF:000001">
    <property type="entry name" value="Methyl-accepting chemotaxis sensory transducer"/>
    <property type="match status" value="1"/>
</dbReference>
<reference evidence="15 16" key="1">
    <citation type="submission" date="2018-06" db="EMBL/GenBank/DDBJ databases">
        <authorList>
            <consortium name="Pathogen Informatics"/>
            <person name="Doyle S."/>
        </authorList>
    </citation>
    <scope>NUCLEOTIDE SEQUENCE [LARGE SCALE GENOMIC DNA]</scope>
    <source>
        <strain evidence="15 16">NCTC13160</strain>
    </source>
</reference>
<dbReference type="AlphaFoldDB" id="A0A378YFF8"/>
<comment type="similarity">
    <text evidence="9">Belongs to the methyl-accepting chemotaxis (MCP) protein family.</text>
</comment>
<keyword evidence="2" id="KW-1003">Cell membrane</keyword>
<dbReference type="InterPro" id="IPR004089">
    <property type="entry name" value="MCPsignal_dom"/>
</dbReference>
<keyword evidence="15" id="KW-0675">Receptor</keyword>
<dbReference type="SUPFAM" id="SSF58104">
    <property type="entry name" value="Methyl-accepting chemotaxis protein (MCP) signaling domain"/>
    <property type="match status" value="1"/>
</dbReference>
<dbReference type="GO" id="GO:0005886">
    <property type="term" value="C:plasma membrane"/>
    <property type="evidence" value="ECO:0007669"/>
    <property type="project" value="UniProtKB-SubCell"/>
</dbReference>
<evidence type="ECO:0000256" key="6">
    <source>
        <dbReference type="ARBA" id="ARBA00022692"/>
    </source>
</evidence>
<dbReference type="Pfam" id="PF00015">
    <property type="entry name" value="MCPsignal"/>
    <property type="match status" value="1"/>
</dbReference>
<evidence type="ECO:0000256" key="9">
    <source>
        <dbReference type="ARBA" id="ARBA00029447"/>
    </source>
</evidence>
<dbReference type="PRINTS" id="PR00260">
    <property type="entry name" value="CHEMTRNSDUCR"/>
</dbReference>
<keyword evidence="10" id="KW-0807">Transducer</keyword>
<dbReference type="Proteomes" id="UP000254573">
    <property type="component" value="Unassembled WGS sequence"/>
</dbReference>
<dbReference type="FunFam" id="3.30.450.20:FF:000046">
    <property type="entry name" value="Aerotaxis sensor receptor"/>
    <property type="match status" value="1"/>
</dbReference>
<evidence type="ECO:0000313" key="16">
    <source>
        <dbReference type="Proteomes" id="UP000254573"/>
    </source>
</evidence>
<evidence type="ECO:0000256" key="4">
    <source>
        <dbReference type="ARBA" id="ARBA00022500"/>
    </source>
</evidence>
<evidence type="ECO:0000256" key="2">
    <source>
        <dbReference type="ARBA" id="ARBA00022475"/>
    </source>
</evidence>
<evidence type="ECO:0000259" key="13">
    <source>
        <dbReference type="PROSITE" id="PS50112"/>
    </source>
</evidence>
<comment type="subcellular location">
    <subcellularLocation>
        <location evidence="1">Cell inner membrane</location>
        <topology evidence="1">Multi-pass membrane protein</topology>
    </subcellularLocation>
</comment>
<dbReference type="Pfam" id="PF08447">
    <property type="entry name" value="PAS_3"/>
    <property type="match status" value="1"/>
</dbReference>
<dbReference type="PANTHER" id="PTHR43531:SF7">
    <property type="entry name" value="AEROTAXIS RECEPTOR"/>
    <property type="match status" value="1"/>
</dbReference>